<evidence type="ECO:0008006" key="12">
    <source>
        <dbReference type="Google" id="ProtNLM"/>
    </source>
</evidence>
<dbReference type="InterPro" id="IPR010402">
    <property type="entry name" value="CCT_domain"/>
</dbReference>
<keyword evidence="11" id="KW-1185">Reference proteome</keyword>
<comment type="caution">
    <text evidence="10">The sequence shown here is derived from an EMBL/GenBank/DDBJ whole genome shotgun (WGS) entry which is preliminary data.</text>
</comment>
<protein>
    <recommendedName>
        <fullName evidence="12">PIG-P domain-containing protein</fullName>
    </recommendedName>
</protein>
<evidence type="ECO:0000256" key="6">
    <source>
        <dbReference type="ARBA" id="ARBA00023242"/>
    </source>
</evidence>
<dbReference type="InterPro" id="IPR052263">
    <property type="entry name" value="GPI_Anchor_Biosynth"/>
</dbReference>
<dbReference type="GO" id="GO:0006506">
    <property type="term" value="P:GPI anchor biosynthetic process"/>
    <property type="evidence" value="ECO:0007669"/>
    <property type="project" value="TreeGrafter"/>
</dbReference>
<organism evidence="10 11">
    <name type="scientific">Paramecium primaurelia</name>
    <dbReference type="NCBI Taxonomy" id="5886"/>
    <lineage>
        <taxon>Eukaryota</taxon>
        <taxon>Sar</taxon>
        <taxon>Alveolata</taxon>
        <taxon>Ciliophora</taxon>
        <taxon>Intramacronucleata</taxon>
        <taxon>Oligohymenophorea</taxon>
        <taxon>Peniculida</taxon>
        <taxon>Parameciidae</taxon>
        <taxon>Paramecium</taxon>
    </lineage>
</organism>
<dbReference type="AlphaFoldDB" id="A0A8S1NX14"/>
<accession>A0A8S1NX14</accession>
<keyword evidence="6" id="KW-0539">Nucleus</keyword>
<evidence type="ECO:0000259" key="9">
    <source>
        <dbReference type="Pfam" id="PF08510"/>
    </source>
</evidence>
<gene>
    <name evidence="10" type="ORF">PPRIM_AZ9-3.1.T1000093</name>
</gene>
<name>A0A8S1NX14_PARPR</name>
<evidence type="ECO:0000256" key="1">
    <source>
        <dbReference type="ARBA" id="ARBA00004123"/>
    </source>
</evidence>
<dbReference type="Proteomes" id="UP000688137">
    <property type="component" value="Unassembled WGS sequence"/>
</dbReference>
<dbReference type="PANTHER" id="PTHR46346">
    <property type="entry name" value="PHOSPHATIDYLINOSITOL N-ACETYLGLUCOSAMINYLTRANSFERASE SUBUNIT P"/>
    <property type="match status" value="1"/>
</dbReference>
<evidence type="ECO:0000256" key="7">
    <source>
        <dbReference type="SAM" id="Phobius"/>
    </source>
</evidence>
<feature type="domain" description="CCT" evidence="8">
    <location>
        <begin position="90"/>
        <end position="128"/>
    </location>
</feature>
<keyword evidence="4 7" id="KW-1133">Transmembrane helix</keyword>
<evidence type="ECO:0000313" key="11">
    <source>
        <dbReference type="Proteomes" id="UP000688137"/>
    </source>
</evidence>
<feature type="transmembrane region" description="Helical" evidence="7">
    <location>
        <begin position="252"/>
        <end position="275"/>
    </location>
</feature>
<dbReference type="Pfam" id="PF06203">
    <property type="entry name" value="CCT"/>
    <property type="match status" value="1"/>
</dbReference>
<feature type="transmembrane region" description="Helical" evidence="7">
    <location>
        <begin position="191"/>
        <end position="207"/>
    </location>
</feature>
<sequence length="339" mass="40710">MQYLYNYPQFVDDLGQISQELKNELIKFLGKQSVLNLVLLQQQQLLQKMNVLNNYLISNETQSTIQESKLDSVVVISQGEEKINDKNIIRKECLLRYRAKKKMWMNRTLYECRKQIADRRLRFNGQFLNCDEEKKIIKIHKILGNQLRKDKKQQHQNKWHKKNKTFKQRINIRENRQAITLRDQKKNTKQINTVQITLIFLYYFYIFMKSIEIYGFIGWIASYIVFVVYLAWVFLPESALHSLGIHYFPQKYWALAIPSFFVATIFTVITGYAALNYCFCNNFNSYENIEDKYTRLHNLKKTELHEGLPEVYDIPINVVNNVLYWQKEMIEKYLPKHQD</sequence>
<dbReference type="PANTHER" id="PTHR46346:SF1">
    <property type="entry name" value="PHOSPHATIDYLINOSITOL N-ACETYLGLUCOSAMINYLTRANSFERASE SUBUNIT P"/>
    <property type="match status" value="1"/>
</dbReference>
<evidence type="ECO:0000259" key="8">
    <source>
        <dbReference type="Pfam" id="PF06203"/>
    </source>
</evidence>
<dbReference type="GO" id="GO:0005634">
    <property type="term" value="C:nucleus"/>
    <property type="evidence" value="ECO:0007669"/>
    <property type="project" value="UniProtKB-SubCell"/>
</dbReference>
<feature type="domain" description="PIG-P" evidence="9">
    <location>
        <begin position="211"/>
        <end position="324"/>
    </location>
</feature>
<reference evidence="10" key="1">
    <citation type="submission" date="2021-01" db="EMBL/GenBank/DDBJ databases">
        <authorList>
            <consortium name="Genoscope - CEA"/>
            <person name="William W."/>
        </authorList>
    </citation>
    <scope>NUCLEOTIDE SEQUENCE</scope>
</reference>
<evidence type="ECO:0000256" key="4">
    <source>
        <dbReference type="ARBA" id="ARBA00022989"/>
    </source>
</evidence>
<keyword evidence="3 7" id="KW-0812">Transmembrane</keyword>
<dbReference type="GO" id="GO:0005783">
    <property type="term" value="C:endoplasmic reticulum"/>
    <property type="evidence" value="ECO:0007669"/>
    <property type="project" value="TreeGrafter"/>
</dbReference>
<evidence type="ECO:0000256" key="5">
    <source>
        <dbReference type="ARBA" id="ARBA00023136"/>
    </source>
</evidence>
<evidence type="ECO:0000313" key="10">
    <source>
        <dbReference type="EMBL" id="CAD8096100.1"/>
    </source>
</evidence>
<evidence type="ECO:0000256" key="3">
    <source>
        <dbReference type="ARBA" id="ARBA00022692"/>
    </source>
</evidence>
<evidence type="ECO:0000256" key="2">
    <source>
        <dbReference type="ARBA" id="ARBA00004141"/>
    </source>
</evidence>
<keyword evidence="5 7" id="KW-0472">Membrane</keyword>
<feature type="transmembrane region" description="Helical" evidence="7">
    <location>
        <begin position="213"/>
        <end position="232"/>
    </location>
</feature>
<dbReference type="InterPro" id="IPR013717">
    <property type="entry name" value="PIG-P"/>
</dbReference>
<dbReference type="EMBL" id="CAJJDM010000103">
    <property type="protein sequence ID" value="CAD8096100.1"/>
    <property type="molecule type" value="Genomic_DNA"/>
</dbReference>
<proteinExistence type="predicted"/>
<comment type="subcellular location">
    <subcellularLocation>
        <location evidence="2">Membrane</location>
        <topology evidence="2">Multi-pass membrane protein</topology>
    </subcellularLocation>
    <subcellularLocation>
        <location evidence="1">Nucleus</location>
    </subcellularLocation>
</comment>
<dbReference type="GO" id="GO:0016020">
    <property type="term" value="C:membrane"/>
    <property type="evidence" value="ECO:0007669"/>
    <property type="project" value="UniProtKB-SubCell"/>
</dbReference>
<dbReference type="Pfam" id="PF08510">
    <property type="entry name" value="PIG-P"/>
    <property type="match status" value="1"/>
</dbReference>